<feature type="signal peptide" evidence="2">
    <location>
        <begin position="1"/>
        <end position="28"/>
    </location>
</feature>
<evidence type="ECO:0000313" key="4">
    <source>
        <dbReference type="Proteomes" id="UP001310387"/>
    </source>
</evidence>
<organism evidence="3 4">
    <name type="scientific">Isoptericola haloaureus</name>
    <dbReference type="NCBI Taxonomy" id="1542902"/>
    <lineage>
        <taxon>Bacteria</taxon>
        <taxon>Bacillati</taxon>
        <taxon>Actinomycetota</taxon>
        <taxon>Actinomycetes</taxon>
        <taxon>Micrococcales</taxon>
        <taxon>Promicromonosporaceae</taxon>
        <taxon>Isoptericola</taxon>
    </lineage>
</organism>
<feature type="compositionally biased region" description="Low complexity" evidence="1">
    <location>
        <begin position="221"/>
        <end position="231"/>
    </location>
</feature>
<evidence type="ECO:0000256" key="1">
    <source>
        <dbReference type="SAM" id="MobiDB-lite"/>
    </source>
</evidence>
<sequence>MKTRTLRSSAVAGAISLAVLGIGSAAVAATVPEHGTVAVAGDTDDETVRTERSDRLDDALQGLVDDGTITAEQRDAVTEALDGIGGPAGHGGDRGGRGPVSMTTAAETLDMTTDELRDALSADGATLASVAEDQGVATDDLVDALVAAAEQRLDAAVEEGRLTEGEADERRARLGDSISAAIESEYSGAGRGSFGPGERPDGSSEDGDGYQGSGQTTQEPAATADPASLAA</sequence>
<feature type="chain" id="PRO_5046906332" evidence="2">
    <location>
        <begin position="29"/>
        <end position="231"/>
    </location>
</feature>
<reference evidence="3" key="1">
    <citation type="journal article" date="2024" name="Antonie Van Leeuwenhoek">
        <title>Isoptericola haloaureus sp. nov., a dimorphic actinobacterium isolated from mangrove sediments of southeast India, implicating biosaline agricultural significance through nitrogen fixation and salt tolerance genes.</title>
        <authorList>
            <person name="Prathaban M."/>
            <person name="Prathiviraj R."/>
            <person name="Ravichandran M."/>
            <person name="Natarajan S.D."/>
            <person name="Sobanaa M."/>
            <person name="Hari Krishna Kumar S."/>
            <person name="Chandrasekar V."/>
            <person name="Selvin J."/>
        </authorList>
    </citation>
    <scope>NUCLEOTIDE SEQUENCE</scope>
    <source>
        <strain evidence="3">MP1014</strain>
    </source>
</reference>
<accession>A0ABU7Z7A6</accession>
<proteinExistence type="predicted"/>
<evidence type="ECO:0000313" key="3">
    <source>
        <dbReference type="EMBL" id="MEG3615261.1"/>
    </source>
</evidence>
<protein>
    <submittedName>
        <fullName evidence="3">Uncharacterized protein</fullName>
    </submittedName>
</protein>
<dbReference type="Proteomes" id="UP001310387">
    <property type="component" value="Unassembled WGS sequence"/>
</dbReference>
<dbReference type="EMBL" id="JBAGLP010000117">
    <property type="protein sequence ID" value="MEG3615261.1"/>
    <property type="molecule type" value="Genomic_DNA"/>
</dbReference>
<feature type="region of interest" description="Disordered" evidence="1">
    <location>
        <begin position="178"/>
        <end position="231"/>
    </location>
</feature>
<keyword evidence="2" id="KW-0732">Signal</keyword>
<gene>
    <name evidence="3" type="ORF">V5O49_09035</name>
</gene>
<evidence type="ECO:0000256" key="2">
    <source>
        <dbReference type="SAM" id="SignalP"/>
    </source>
</evidence>
<dbReference type="RefSeq" id="WP_332901930.1">
    <property type="nucleotide sequence ID" value="NZ_JBAGLP010000117.1"/>
</dbReference>
<reference evidence="3" key="2">
    <citation type="submission" date="2024-02" db="EMBL/GenBank/DDBJ databases">
        <authorList>
            <person name="Prathaban M."/>
            <person name="Mythili R."/>
            <person name="Sharmila Devi N."/>
            <person name="Sobanaa M."/>
            <person name="Prathiviraj R."/>
            <person name="Selvin J."/>
        </authorList>
    </citation>
    <scope>NUCLEOTIDE SEQUENCE</scope>
    <source>
        <strain evidence="3">MP1014</strain>
    </source>
</reference>
<name>A0ABU7Z7A6_9MICO</name>
<comment type="caution">
    <text evidence="3">The sequence shown here is derived from an EMBL/GenBank/DDBJ whole genome shotgun (WGS) entry which is preliminary data.</text>
</comment>
<keyword evidence="4" id="KW-1185">Reference proteome</keyword>